<dbReference type="AlphaFoldDB" id="B8INP8"/>
<sequence length="97" mass="10500">MKDSRRGLRHTEAVALPVSPVRDSAISGPGASYGRPARCHPQARASSSSVGMPDTRTIGEFYKLKHVTDEQLDAAVAEYLNDPCRACARSRTRSAQT</sequence>
<dbReference type="STRING" id="460265.Mnod_3503"/>
<accession>B8INP8</accession>
<dbReference type="KEGG" id="mno:Mnod_3503"/>
<protein>
    <submittedName>
        <fullName evidence="2">Uncharacterized protein</fullName>
    </submittedName>
</protein>
<reference evidence="2 3" key="1">
    <citation type="submission" date="2009-01" db="EMBL/GenBank/DDBJ databases">
        <title>Complete sequence of chromosome of Methylobacterium nodulans ORS 2060.</title>
        <authorList>
            <consortium name="US DOE Joint Genome Institute"/>
            <person name="Lucas S."/>
            <person name="Copeland A."/>
            <person name="Lapidus A."/>
            <person name="Glavina del Rio T."/>
            <person name="Dalin E."/>
            <person name="Tice H."/>
            <person name="Bruce D."/>
            <person name="Goodwin L."/>
            <person name="Pitluck S."/>
            <person name="Sims D."/>
            <person name="Brettin T."/>
            <person name="Detter J.C."/>
            <person name="Han C."/>
            <person name="Larimer F."/>
            <person name="Land M."/>
            <person name="Hauser L."/>
            <person name="Kyrpides N."/>
            <person name="Ivanova N."/>
            <person name="Marx C.J."/>
            <person name="Richardson P."/>
        </authorList>
    </citation>
    <scope>NUCLEOTIDE SEQUENCE [LARGE SCALE GENOMIC DNA]</scope>
    <source>
        <strain evidence="3">LMG 21967 / CNCM I-2342 / ORS 2060</strain>
    </source>
</reference>
<keyword evidence="3" id="KW-1185">Reference proteome</keyword>
<evidence type="ECO:0000256" key="1">
    <source>
        <dbReference type="SAM" id="MobiDB-lite"/>
    </source>
</evidence>
<dbReference type="HOGENOM" id="CLU_2343487_0_0_5"/>
<name>B8INP8_METNO</name>
<feature type="region of interest" description="Disordered" evidence="1">
    <location>
        <begin position="1"/>
        <end position="54"/>
    </location>
</feature>
<dbReference type="Proteomes" id="UP000008207">
    <property type="component" value="Chromosome"/>
</dbReference>
<evidence type="ECO:0000313" key="2">
    <source>
        <dbReference type="EMBL" id="ACL58414.1"/>
    </source>
</evidence>
<dbReference type="EMBL" id="CP001349">
    <property type="protein sequence ID" value="ACL58414.1"/>
    <property type="molecule type" value="Genomic_DNA"/>
</dbReference>
<organism evidence="2 3">
    <name type="scientific">Methylobacterium nodulans (strain LMG 21967 / CNCM I-2342 / ORS 2060)</name>
    <dbReference type="NCBI Taxonomy" id="460265"/>
    <lineage>
        <taxon>Bacteria</taxon>
        <taxon>Pseudomonadati</taxon>
        <taxon>Pseudomonadota</taxon>
        <taxon>Alphaproteobacteria</taxon>
        <taxon>Hyphomicrobiales</taxon>
        <taxon>Methylobacteriaceae</taxon>
        <taxon>Methylobacterium</taxon>
    </lineage>
</organism>
<gene>
    <name evidence="2" type="ordered locus">Mnod_3503</name>
</gene>
<dbReference type="RefSeq" id="WP_015930074.1">
    <property type="nucleotide sequence ID" value="NC_011894.1"/>
</dbReference>
<evidence type="ECO:0000313" key="3">
    <source>
        <dbReference type="Proteomes" id="UP000008207"/>
    </source>
</evidence>
<feature type="compositionally biased region" description="Basic and acidic residues" evidence="1">
    <location>
        <begin position="1"/>
        <end position="12"/>
    </location>
</feature>
<proteinExistence type="predicted"/>